<dbReference type="Pfam" id="PF00487">
    <property type="entry name" value="FA_desaturase"/>
    <property type="match status" value="1"/>
</dbReference>
<dbReference type="Gene3D" id="3.10.120.10">
    <property type="entry name" value="Cytochrome b5-like heme/steroid binding domain"/>
    <property type="match status" value="1"/>
</dbReference>
<dbReference type="InterPro" id="IPR036400">
    <property type="entry name" value="Cyt_B5-like_heme/steroid_sf"/>
</dbReference>
<reference evidence="3" key="1">
    <citation type="submission" date="2021-01" db="EMBL/GenBank/DDBJ databases">
        <authorList>
            <person name="Corre E."/>
            <person name="Pelletier E."/>
            <person name="Niang G."/>
            <person name="Scheremetjew M."/>
            <person name="Finn R."/>
            <person name="Kale V."/>
            <person name="Holt S."/>
            <person name="Cochrane G."/>
            <person name="Meng A."/>
            <person name="Brown T."/>
            <person name="Cohen L."/>
        </authorList>
    </citation>
    <scope>NUCLEOTIDE SEQUENCE</scope>
    <source>
        <strain evidence="3">DIVA3 518/3/11/1/6</strain>
    </source>
</reference>
<accession>A0A7S4HW57</accession>
<feature type="transmembrane region" description="Helical" evidence="1">
    <location>
        <begin position="341"/>
        <end position="360"/>
    </location>
</feature>
<dbReference type="InterPro" id="IPR012171">
    <property type="entry name" value="Fatty_acid_desaturase"/>
</dbReference>
<dbReference type="GO" id="GO:0016020">
    <property type="term" value="C:membrane"/>
    <property type="evidence" value="ECO:0007669"/>
    <property type="project" value="TreeGrafter"/>
</dbReference>
<dbReference type="InterPro" id="IPR001199">
    <property type="entry name" value="Cyt_B5-like_heme/steroid-bd"/>
</dbReference>
<organism evidence="3">
    <name type="scientific">Vannella robusta</name>
    <dbReference type="NCBI Taxonomy" id="1487602"/>
    <lineage>
        <taxon>Eukaryota</taxon>
        <taxon>Amoebozoa</taxon>
        <taxon>Discosea</taxon>
        <taxon>Flabellinia</taxon>
        <taxon>Vannellidae</taxon>
        <taxon>Vannella</taxon>
    </lineage>
</organism>
<dbReference type="AlphaFoldDB" id="A0A7S4HW57"/>
<proteinExistence type="predicted"/>
<feature type="non-terminal residue" evidence="3">
    <location>
        <position position="1"/>
    </location>
</feature>
<feature type="domain" description="Cytochrome b5 heme-binding" evidence="2">
    <location>
        <begin position="66"/>
        <end position="143"/>
    </location>
</feature>
<name>A0A7S4HW57_9EUKA</name>
<feature type="transmembrane region" description="Helical" evidence="1">
    <location>
        <begin position="12"/>
        <end position="33"/>
    </location>
</feature>
<dbReference type="EMBL" id="HBKP01007314">
    <property type="protein sequence ID" value="CAE2211175.1"/>
    <property type="molecule type" value="Transcribed_RNA"/>
</dbReference>
<feature type="transmembrane region" description="Helical" evidence="1">
    <location>
        <begin position="366"/>
        <end position="386"/>
    </location>
</feature>
<dbReference type="GO" id="GO:0042759">
    <property type="term" value="P:long-chain fatty acid biosynthetic process"/>
    <property type="evidence" value="ECO:0007669"/>
    <property type="project" value="UniProtKB-ARBA"/>
</dbReference>
<keyword evidence="1" id="KW-1133">Transmembrane helix</keyword>
<dbReference type="GO" id="GO:0006636">
    <property type="term" value="P:unsaturated fatty acid biosynthetic process"/>
    <property type="evidence" value="ECO:0007669"/>
    <property type="project" value="UniProtKB-ARBA"/>
</dbReference>
<evidence type="ECO:0000313" key="3">
    <source>
        <dbReference type="EMBL" id="CAE2211175.1"/>
    </source>
</evidence>
<evidence type="ECO:0000259" key="2">
    <source>
        <dbReference type="SMART" id="SM01117"/>
    </source>
</evidence>
<keyword evidence="1" id="KW-0812">Transmembrane</keyword>
<evidence type="ECO:0000256" key="1">
    <source>
        <dbReference type="SAM" id="Phobius"/>
    </source>
</evidence>
<sequence length="497" mass="57324">VLFIFICSLRMLLVLLVFVAFSLLILYITTLVFPDVFGNNNERMKFVMETLHSLQLKTERRNYPVMTIKDFLYRTSKDNADQEAWCICFGHVINLKGFSRVHPGGDFLDHFIGKDMTPWMIISHSKSETALKHLRTRAVAVIENNSNNDLFDMSLLPKMDNSYVRMFFEFVEKGRFVNQHAWTIRDVLETYVPLLVGYPLALWYPSLYWLGIALLCISGSRQGIFYHDIMHRSVFSCAARARRVVYLSSMLIWGFDFNVIGDIHDIHHGFVNVIGLDTAIDMPLLPVDPAHFTVGKLGFPSLFRKYLFAANAFFYGFLAWMVLPFYSLYPFFSYYLSSWKGFLTGGLAAVIRTVLVFWFWEYHSPIIIAAVVGFFYFALIGSLNHFHKQMTTKEQFFESYGPTSGVPGEIDTFVSLQSQTVQNTDHGTIADALLGHFTLHIEHHLFPMMPRRAYNEASHDIQNLLRQYNLQYSVCSQSDAISSFNNTLRFPESKLIK</sequence>
<dbReference type="InterPro" id="IPR005804">
    <property type="entry name" value="FA_desaturase_dom"/>
</dbReference>
<keyword evidence="1" id="KW-0472">Membrane</keyword>
<gene>
    <name evidence="3" type="ORF">VSP0166_LOCUS5280</name>
</gene>
<dbReference type="PANTHER" id="PTHR19353:SF19">
    <property type="entry name" value="DELTA(5) FATTY ACID DESATURASE C-RELATED"/>
    <property type="match status" value="1"/>
</dbReference>
<dbReference type="PANTHER" id="PTHR19353">
    <property type="entry name" value="FATTY ACID DESATURASE 2"/>
    <property type="match status" value="1"/>
</dbReference>
<dbReference type="SMART" id="SM01117">
    <property type="entry name" value="Cyt-b5"/>
    <property type="match status" value="1"/>
</dbReference>
<dbReference type="GO" id="GO:0016717">
    <property type="term" value="F:oxidoreductase activity, acting on paired donors, with oxidation of a pair of donors resulting in the reduction of molecular oxygen to two molecules of water"/>
    <property type="evidence" value="ECO:0007669"/>
    <property type="project" value="TreeGrafter"/>
</dbReference>
<protein>
    <recommendedName>
        <fullName evidence="2">Cytochrome b5 heme-binding domain-containing protein</fullName>
    </recommendedName>
</protein>
<dbReference type="SUPFAM" id="SSF55856">
    <property type="entry name" value="Cytochrome b5-like heme/steroid binding domain"/>
    <property type="match status" value="1"/>
</dbReference>
<feature type="transmembrane region" description="Helical" evidence="1">
    <location>
        <begin position="306"/>
        <end position="329"/>
    </location>
</feature>
<dbReference type="Pfam" id="PF00173">
    <property type="entry name" value="Cyt-b5"/>
    <property type="match status" value="1"/>
</dbReference>